<protein>
    <recommendedName>
        <fullName evidence="5">RRM domain-containing protein</fullName>
    </recommendedName>
</protein>
<keyword evidence="7" id="KW-1185">Reference proteome</keyword>
<evidence type="ECO:0000259" key="5">
    <source>
        <dbReference type="PROSITE" id="PS50102"/>
    </source>
</evidence>
<dbReference type="GO" id="GO:0005737">
    <property type="term" value="C:cytoplasm"/>
    <property type="evidence" value="ECO:0007669"/>
    <property type="project" value="TreeGrafter"/>
</dbReference>
<dbReference type="InterPro" id="IPR000504">
    <property type="entry name" value="RRM_dom"/>
</dbReference>
<feature type="compositionally biased region" description="Polar residues" evidence="4">
    <location>
        <begin position="998"/>
        <end position="1007"/>
    </location>
</feature>
<gene>
    <name evidence="6" type="ORF">SODALDRAFT_335614</name>
</gene>
<dbReference type="Gene3D" id="3.30.70.330">
    <property type="match status" value="4"/>
</dbReference>
<dbReference type="GO" id="GO:0000398">
    <property type="term" value="P:mRNA splicing, via spliceosome"/>
    <property type="evidence" value="ECO:0007669"/>
    <property type="project" value="TreeGrafter"/>
</dbReference>
<name>A0A3N2PPT1_SODAK</name>
<dbReference type="STRING" id="1314773.A0A3N2PPT1"/>
<dbReference type="Pfam" id="PF00076">
    <property type="entry name" value="RRM_1"/>
    <property type="match status" value="3"/>
</dbReference>
<dbReference type="GO" id="GO:0005654">
    <property type="term" value="C:nucleoplasm"/>
    <property type="evidence" value="ECO:0007669"/>
    <property type="project" value="TreeGrafter"/>
</dbReference>
<organism evidence="6 7">
    <name type="scientific">Sodiomyces alkalinus (strain CBS 110278 / VKM F-3762 / F11)</name>
    <name type="common">Alkaliphilic filamentous fungus</name>
    <dbReference type="NCBI Taxonomy" id="1314773"/>
    <lineage>
        <taxon>Eukaryota</taxon>
        <taxon>Fungi</taxon>
        <taxon>Dikarya</taxon>
        <taxon>Ascomycota</taxon>
        <taxon>Pezizomycotina</taxon>
        <taxon>Sordariomycetes</taxon>
        <taxon>Hypocreomycetidae</taxon>
        <taxon>Glomerellales</taxon>
        <taxon>Plectosphaerellaceae</taxon>
        <taxon>Sodiomyces</taxon>
    </lineage>
</organism>
<dbReference type="SUPFAM" id="SSF54928">
    <property type="entry name" value="RNA-binding domain, RBD"/>
    <property type="match status" value="3"/>
</dbReference>
<sequence>MAPSLPVGEDRWVDYVAEHSRGATDLEKRVQVIELYKLAVDAEPNSLKVWRAYCEYFWSLHVDSLSADVGWPEEEQIMGRDIFSLNAALSLWQQGYEAIQYRISDSHELWDRWISLERGLLDRTRTSEGVRRITHLYTDRLQTPHVTHEDTAQAFSSFLSTYNQAAWESTMQAVTAQSQEAKQLTSDRDMFELRLGKTARDGKDDEYRSTLREYLEWEACQSKRSKRHVEATGELCRGLYARALTGVFAFDEAVWTECIRFLATSGTFAQAPHAMLDVIRRAVDHCPWSGALWSRYILSAEEAKLPFHDIEQIKHKATSHPDLYKNGMTGLLDMYAGWCGFLKRTAMDINASDEAVDIADMGLRAAIEFVDQAKHRYGDGYRGDPAFRLERIYIQYLTDKKGCLDDARHQWHKLAEKQLYADSYDFWMHYYMWEMMVFASNGKDRSPTPSTVAVGLRVPSVATAVLGRAIKRKTLDWPEKVMEVYVQHCNDYELPSTLRSAMDSVAELQKEVGKRRELEAAQAAEQYAAAQAQQQQAALAATAAAADSSSGAKRKWEDDAEDQATSTTAANKRQRGSNEETSPDLQQRQRLKRDRENTSVLVSKVPSGVTQTKIRQYFKEYGHINSLIAAPDKQGDTQTILIEFRSPDEAQSALLRDGKYLGDAQISVAPGTDLTIYATNYPPTAGPDYLRKLFEDCGEMLSIRMPSLKGNVRRRFSYITFRDREASTKATKKDGMMLDGRYKLTAAFSDPSRAKKREGAVEEGREVRVTNLDPSATEDDAKEVFSKYGTVHRVTIPRNKAGRNHGTAYVELGTKEEATKAAEELDKTKYRGSILTVEISAPKHSKPTATLSDAPRDSPARSLSAQESREEAAGDDGDAAAASRHQPNAPSQEEIKARSIALLDIPDTVNDARIRDIVQRLGGFKSLVLRPSHGSAKIEFEDAASAGRAALQLDGYDLDGRRLRTGGVEDLKFAREEFRTDKIVYGVGARKQGDKKTTSATQRNATTLAPPPSVRRPVLGRGGGGGGPRRGLGFLPKKNPDAPLGAKANGTGSEEGKPAKKTNAEFRTMFLKGNAAPAGQQSKDDAEDAQR</sequence>
<evidence type="ECO:0000256" key="1">
    <source>
        <dbReference type="ARBA" id="ARBA00022737"/>
    </source>
</evidence>
<dbReference type="InterPro" id="IPR011990">
    <property type="entry name" value="TPR-like_helical_dom_sf"/>
</dbReference>
<dbReference type="InterPro" id="IPR031766">
    <property type="entry name" value="RRM_occluded"/>
</dbReference>
<evidence type="ECO:0000256" key="2">
    <source>
        <dbReference type="ARBA" id="ARBA00022884"/>
    </source>
</evidence>
<evidence type="ECO:0000256" key="4">
    <source>
        <dbReference type="SAM" id="MobiDB-lite"/>
    </source>
</evidence>
<dbReference type="PANTHER" id="PTHR15481">
    <property type="entry name" value="RIBONUCLEIC ACID BINDING PROTEIN S1"/>
    <property type="match status" value="1"/>
</dbReference>
<feature type="region of interest" description="Disordered" evidence="4">
    <location>
        <begin position="548"/>
        <end position="600"/>
    </location>
</feature>
<evidence type="ECO:0000256" key="3">
    <source>
        <dbReference type="PROSITE-ProRule" id="PRU00176"/>
    </source>
</evidence>
<dbReference type="PANTHER" id="PTHR15481:SF0">
    <property type="entry name" value="LD23870P-RELATED"/>
    <property type="match status" value="1"/>
</dbReference>
<dbReference type="EMBL" id="ML119059">
    <property type="protein sequence ID" value="ROT36517.1"/>
    <property type="molecule type" value="Genomic_DNA"/>
</dbReference>
<evidence type="ECO:0000313" key="7">
    <source>
        <dbReference type="Proteomes" id="UP000272025"/>
    </source>
</evidence>
<dbReference type="Pfam" id="PF16842">
    <property type="entry name" value="RRM_occluded"/>
    <property type="match status" value="1"/>
</dbReference>
<feature type="domain" description="RRM" evidence="5">
    <location>
        <begin position="898"/>
        <end position="970"/>
    </location>
</feature>
<keyword evidence="1" id="KW-0677">Repeat</keyword>
<feature type="domain" description="RRM" evidence="5">
    <location>
        <begin position="598"/>
        <end position="673"/>
    </location>
</feature>
<feature type="compositionally biased region" description="Gly residues" evidence="4">
    <location>
        <begin position="1020"/>
        <end position="1030"/>
    </location>
</feature>
<reference evidence="6 7" key="1">
    <citation type="journal article" date="2018" name="Mol. Ecol.">
        <title>The obligate alkalophilic soda-lake fungus Sodiomyces alkalinus has shifted to a protein diet.</title>
        <authorList>
            <person name="Grum-Grzhimaylo A.A."/>
            <person name="Falkoski D.L."/>
            <person name="van den Heuvel J."/>
            <person name="Valero-Jimenez C.A."/>
            <person name="Min B."/>
            <person name="Choi I.G."/>
            <person name="Lipzen A."/>
            <person name="Daum C.G."/>
            <person name="Aanen D.K."/>
            <person name="Tsang A."/>
            <person name="Henrissat B."/>
            <person name="Bilanenko E.N."/>
            <person name="de Vries R.P."/>
            <person name="van Kan J.A.L."/>
            <person name="Grigoriev I.V."/>
            <person name="Debets A.J.M."/>
        </authorList>
    </citation>
    <scope>NUCLEOTIDE SEQUENCE [LARGE SCALE GENOMIC DNA]</scope>
    <source>
        <strain evidence="6 7">F11</strain>
    </source>
</reference>
<dbReference type="CDD" id="cd00590">
    <property type="entry name" value="RRM_SF"/>
    <property type="match status" value="1"/>
</dbReference>
<proteinExistence type="predicted"/>
<feature type="compositionally biased region" description="Basic and acidic residues" evidence="4">
    <location>
        <begin position="1054"/>
        <end position="1064"/>
    </location>
</feature>
<dbReference type="GO" id="GO:0061574">
    <property type="term" value="C:ASAP complex"/>
    <property type="evidence" value="ECO:0007669"/>
    <property type="project" value="TreeGrafter"/>
</dbReference>
<feature type="region of interest" description="Disordered" evidence="4">
    <location>
        <begin position="841"/>
        <end position="895"/>
    </location>
</feature>
<dbReference type="GO" id="GO:0003723">
    <property type="term" value="F:RNA binding"/>
    <property type="evidence" value="ECO:0007669"/>
    <property type="project" value="UniProtKB-UniRule"/>
</dbReference>
<dbReference type="GeneID" id="39580983"/>
<feature type="domain" description="RRM" evidence="5">
    <location>
        <begin position="674"/>
        <end position="774"/>
    </location>
</feature>
<dbReference type="AlphaFoldDB" id="A0A3N2PPT1"/>
<dbReference type="OrthoDB" id="360390at2759"/>
<feature type="region of interest" description="Disordered" evidence="4">
    <location>
        <begin position="989"/>
        <end position="1091"/>
    </location>
</feature>
<dbReference type="InterPro" id="IPR012677">
    <property type="entry name" value="Nucleotide-bd_a/b_plait_sf"/>
</dbReference>
<dbReference type="Gene3D" id="1.25.40.10">
    <property type="entry name" value="Tetratricopeptide repeat domain"/>
    <property type="match status" value="2"/>
</dbReference>
<dbReference type="InterPro" id="IPR035979">
    <property type="entry name" value="RBD_domain_sf"/>
</dbReference>
<dbReference type="SMART" id="SM00360">
    <property type="entry name" value="RRM"/>
    <property type="match status" value="4"/>
</dbReference>
<feature type="compositionally biased region" description="Basic and acidic residues" evidence="4">
    <location>
        <begin position="1082"/>
        <end position="1091"/>
    </location>
</feature>
<keyword evidence="2 3" id="KW-0694">RNA-binding</keyword>
<dbReference type="InterPro" id="IPR003107">
    <property type="entry name" value="HAT"/>
</dbReference>
<evidence type="ECO:0000313" key="6">
    <source>
        <dbReference type="EMBL" id="ROT36517.1"/>
    </source>
</evidence>
<dbReference type="SMART" id="SM00386">
    <property type="entry name" value="HAT"/>
    <property type="match status" value="5"/>
</dbReference>
<accession>A0A3N2PPT1</accession>
<dbReference type="PROSITE" id="PS50102">
    <property type="entry name" value="RRM"/>
    <property type="match status" value="4"/>
</dbReference>
<dbReference type="SUPFAM" id="SSF48452">
    <property type="entry name" value="TPR-like"/>
    <property type="match status" value="1"/>
</dbReference>
<dbReference type="Proteomes" id="UP000272025">
    <property type="component" value="Unassembled WGS sequence"/>
</dbReference>
<feature type="domain" description="RRM" evidence="5">
    <location>
        <begin position="765"/>
        <end position="842"/>
    </location>
</feature>
<dbReference type="RefSeq" id="XP_028464323.1">
    <property type="nucleotide sequence ID" value="XM_028612505.1"/>
</dbReference>